<dbReference type="Pfam" id="PF01381">
    <property type="entry name" value="HTH_3"/>
    <property type="match status" value="1"/>
</dbReference>
<sequence>MAFGKTLRTYRKQLGLSQEKMAENLHVSRQAITKWETGGGMPDIANLKAIADLCQVSVDDLLSSREAGSPQKDFLYDSWTEYDLDAQKHFDLKLGGLHHLVLRSSDSEKIKVRLASNSIKDLAKDLKVKIDETKGKMDVGLKKLAGLTETMAKEGLVVFVDLPQHYLLDVELSVNCEKVDLIQICSENFELDGRVSEVIIDGGQGEKELNSKLDMVIKVTDHKGNIAVNQVLAASKIYLPAAYAFRALKRGLGTSLTFEDNGHKTADFSSQDSENSIELNGFRTELTIIRNS</sequence>
<accession>G5JX05</accession>
<dbReference type="Proteomes" id="UP000003573">
    <property type="component" value="Unassembled WGS sequence"/>
</dbReference>
<dbReference type="InterPro" id="IPR010982">
    <property type="entry name" value="Lambda_DNA-bd_dom_sf"/>
</dbReference>
<dbReference type="AlphaFoldDB" id="G5JX05"/>
<gene>
    <name evidence="3" type="ORF">STRMA_1548</name>
</gene>
<proteinExistence type="predicted"/>
<dbReference type="STRING" id="764298.STRMA_1548"/>
<evidence type="ECO:0000313" key="3">
    <source>
        <dbReference type="EMBL" id="EHJ51703.1"/>
    </source>
</evidence>
<dbReference type="CDD" id="cd00093">
    <property type="entry name" value="HTH_XRE"/>
    <property type="match status" value="1"/>
</dbReference>
<dbReference type="GO" id="GO:0003677">
    <property type="term" value="F:DNA binding"/>
    <property type="evidence" value="ECO:0007669"/>
    <property type="project" value="UniProtKB-KW"/>
</dbReference>
<dbReference type="PANTHER" id="PTHR46558:SF13">
    <property type="entry name" value="HTH-TYPE TRANSCRIPTIONAL REGULATOR IMMR"/>
    <property type="match status" value="1"/>
</dbReference>
<dbReference type="SMART" id="SM00530">
    <property type="entry name" value="HTH_XRE"/>
    <property type="match status" value="1"/>
</dbReference>
<dbReference type="EMBL" id="AEUW02000001">
    <property type="protein sequence ID" value="EHJ51703.1"/>
    <property type="molecule type" value="Genomic_DNA"/>
</dbReference>
<dbReference type="RefSeq" id="WP_003078823.1">
    <property type="nucleotide sequence ID" value="NZ_AEUW02000001.1"/>
</dbReference>
<feature type="domain" description="HTH cro/C1-type" evidence="2">
    <location>
        <begin position="7"/>
        <end position="61"/>
    </location>
</feature>
<keyword evidence="1 3" id="KW-0238">DNA-binding</keyword>
<dbReference type="eggNOG" id="COG1476">
    <property type="taxonomic scope" value="Bacteria"/>
</dbReference>
<evidence type="ECO:0000256" key="1">
    <source>
        <dbReference type="ARBA" id="ARBA00023125"/>
    </source>
</evidence>
<dbReference type="OrthoDB" id="9805856at2"/>
<dbReference type="PROSITE" id="PS50943">
    <property type="entry name" value="HTH_CROC1"/>
    <property type="match status" value="1"/>
</dbReference>
<dbReference type="PANTHER" id="PTHR46558">
    <property type="entry name" value="TRACRIPTIONAL REGULATORY PROTEIN-RELATED-RELATED"/>
    <property type="match status" value="1"/>
</dbReference>
<dbReference type="SUPFAM" id="SSF47413">
    <property type="entry name" value="lambda repressor-like DNA-binding domains"/>
    <property type="match status" value="1"/>
</dbReference>
<comment type="caution">
    <text evidence="3">The sequence shown here is derived from an EMBL/GenBank/DDBJ whole genome shotgun (WGS) entry which is preliminary data.</text>
</comment>
<dbReference type="InterPro" id="IPR001387">
    <property type="entry name" value="Cro/C1-type_HTH"/>
</dbReference>
<organism evidence="3 4">
    <name type="scientific">Streptococcus macacae NCTC 11558</name>
    <dbReference type="NCBI Taxonomy" id="764298"/>
    <lineage>
        <taxon>Bacteria</taxon>
        <taxon>Bacillati</taxon>
        <taxon>Bacillota</taxon>
        <taxon>Bacilli</taxon>
        <taxon>Lactobacillales</taxon>
        <taxon>Streptococcaceae</taxon>
        <taxon>Streptococcus</taxon>
    </lineage>
</organism>
<reference evidence="3 4" key="1">
    <citation type="journal article" date="2014" name="Int. J. Syst. Evol. Microbiol.">
        <title>Phylogenomics and the dynamic genome evolution of the genus Streptococcus.</title>
        <authorList>
            <consortium name="The Broad Institute Genome Sequencing Platform"/>
            <person name="Richards V.P."/>
            <person name="Palmer S.R."/>
            <person name="Pavinski Bitar P.D."/>
            <person name="Qin X."/>
            <person name="Weinstock G.M."/>
            <person name="Highlander S.K."/>
            <person name="Town C.D."/>
            <person name="Burne R.A."/>
            <person name="Stanhope M.J."/>
        </authorList>
    </citation>
    <scope>NUCLEOTIDE SEQUENCE [LARGE SCALE GENOMIC DNA]</scope>
    <source>
        <strain evidence="3 4">NCTC 11558</strain>
    </source>
</reference>
<name>G5JX05_9STRE</name>
<keyword evidence="4" id="KW-1185">Reference proteome</keyword>
<protein>
    <submittedName>
        <fullName evidence="3">DNA-binding helix-turn-helix protein</fullName>
    </submittedName>
</protein>
<dbReference type="Gene3D" id="1.10.260.40">
    <property type="entry name" value="lambda repressor-like DNA-binding domains"/>
    <property type="match status" value="1"/>
</dbReference>
<evidence type="ECO:0000259" key="2">
    <source>
        <dbReference type="PROSITE" id="PS50943"/>
    </source>
</evidence>
<evidence type="ECO:0000313" key="4">
    <source>
        <dbReference type="Proteomes" id="UP000003573"/>
    </source>
</evidence>